<comment type="caution">
    <text evidence="3">The sequence shown here is derived from an EMBL/GenBank/DDBJ whole genome shotgun (WGS) entry which is preliminary data.</text>
</comment>
<dbReference type="Pfam" id="PF00990">
    <property type="entry name" value="GGDEF"/>
    <property type="match status" value="1"/>
</dbReference>
<sequence length="581" mass="62763">MTGADGQDDALIEPALSDLAHRWVAAVRRTSFLDVGAETLRDRFEQLVTLLAGVLRADPFDPRPAAGAGAALIDVGLSSPEALQHSIAVLASLPAAADVKPDDDDRIGAVLGAVAAGFTRAGRQRILDDQERIRRAWARALTDAEHSLQLELHHQAHHDPLTGLPNRVLLYRHLTDTLGEAGGRDRIGVCFLDLDEFKTVNDTLGHGSGDRLLVALADRLRACVNGAGHFVARVGGDEFVVVVRHSTGPGQLTELAEAMLAELSKPVRLDSHELSVSASIGIVEQPCHGADPDELLRAADATLYLAKEEGRARYALFDAKRNAQQVLRYGLTGRLAGALDRGEFELVYQPLVALADNRLRGAEALLRWRHPDLGTVSPNTFIPVAEQSGMIHPLGRWVLRESCRVAADWQRSHPDTPLLISVNVSPRQCTDPRLLDDVRHALADTGLSPANLQLELTETVLMQSTGQPIQTLRTIADLGVRIVIDDFGIGYSNLAYLRHLPVHGLKLAGAFMAGIRSLASDHVDEQIVETVIRLAHTLQMTVTAEGIETADQAGRLASLGCDLGQGWHFGRPVTAGEIPSR</sequence>
<dbReference type="PANTHER" id="PTHR44757">
    <property type="entry name" value="DIGUANYLATE CYCLASE DGCP"/>
    <property type="match status" value="1"/>
</dbReference>
<dbReference type="InterPro" id="IPR000160">
    <property type="entry name" value="GGDEF_dom"/>
</dbReference>
<dbReference type="InterPro" id="IPR043128">
    <property type="entry name" value="Rev_trsase/Diguanyl_cyclase"/>
</dbReference>
<evidence type="ECO:0000313" key="3">
    <source>
        <dbReference type="EMBL" id="GAA1576685.1"/>
    </source>
</evidence>
<dbReference type="Gene3D" id="3.20.20.450">
    <property type="entry name" value="EAL domain"/>
    <property type="match status" value="1"/>
</dbReference>
<dbReference type="PROSITE" id="PS50887">
    <property type="entry name" value="GGDEF"/>
    <property type="match status" value="1"/>
</dbReference>
<feature type="domain" description="GGDEF" evidence="2">
    <location>
        <begin position="185"/>
        <end position="319"/>
    </location>
</feature>
<dbReference type="SMART" id="SM00267">
    <property type="entry name" value="GGDEF"/>
    <property type="match status" value="1"/>
</dbReference>
<dbReference type="SMART" id="SM00052">
    <property type="entry name" value="EAL"/>
    <property type="match status" value="1"/>
</dbReference>
<dbReference type="SUPFAM" id="SSF141868">
    <property type="entry name" value="EAL domain-like"/>
    <property type="match status" value="1"/>
</dbReference>
<keyword evidence="4" id="KW-1185">Reference proteome</keyword>
<feature type="domain" description="EAL" evidence="1">
    <location>
        <begin position="328"/>
        <end position="581"/>
    </location>
</feature>
<dbReference type="PROSITE" id="PS50883">
    <property type="entry name" value="EAL"/>
    <property type="match status" value="1"/>
</dbReference>
<accession>A0ABN2DFY0</accession>
<dbReference type="EMBL" id="BAAAQD010000060">
    <property type="protein sequence ID" value="GAA1576685.1"/>
    <property type="molecule type" value="Genomic_DNA"/>
</dbReference>
<dbReference type="PANTHER" id="PTHR44757:SF2">
    <property type="entry name" value="BIOFILM ARCHITECTURE MAINTENANCE PROTEIN MBAA"/>
    <property type="match status" value="1"/>
</dbReference>
<dbReference type="Proteomes" id="UP001501470">
    <property type="component" value="Unassembled WGS sequence"/>
</dbReference>
<dbReference type="InterPro" id="IPR052155">
    <property type="entry name" value="Biofilm_reg_signaling"/>
</dbReference>
<dbReference type="InterPro" id="IPR029787">
    <property type="entry name" value="Nucleotide_cyclase"/>
</dbReference>
<protein>
    <recommendedName>
        <fullName evidence="5">Diguanylate cyclase/phosphodiesterase</fullName>
    </recommendedName>
</protein>
<evidence type="ECO:0000259" key="1">
    <source>
        <dbReference type="PROSITE" id="PS50883"/>
    </source>
</evidence>
<dbReference type="Pfam" id="PF00563">
    <property type="entry name" value="EAL"/>
    <property type="match status" value="1"/>
</dbReference>
<dbReference type="SUPFAM" id="SSF55073">
    <property type="entry name" value="Nucleotide cyclase"/>
    <property type="match status" value="1"/>
</dbReference>
<dbReference type="RefSeq" id="WP_344515628.1">
    <property type="nucleotide sequence ID" value="NZ_BAAAQD010000060.1"/>
</dbReference>
<evidence type="ECO:0000259" key="2">
    <source>
        <dbReference type="PROSITE" id="PS50887"/>
    </source>
</evidence>
<dbReference type="InterPro" id="IPR001633">
    <property type="entry name" value="EAL_dom"/>
</dbReference>
<dbReference type="CDD" id="cd01948">
    <property type="entry name" value="EAL"/>
    <property type="match status" value="1"/>
</dbReference>
<evidence type="ECO:0008006" key="5">
    <source>
        <dbReference type="Google" id="ProtNLM"/>
    </source>
</evidence>
<name>A0ABN2DFY0_9ACTN</name>
<organism evidence="3 4">
    <name type="scientific">Dactylosporangium maewongense</name>
    <dbReference type="NCBI Taxonomy" id="634393"/>
    <lineage>
        <taxon>Bacteria</taxon>
        <taxon>Bacillati</taxon>
        <taxon>Actinomycetota</taxon>
        <taxon>Actinomycetes</taxon>
        <taxon>Micromonosporales</taxon>
        <taxon>Micromonosporaceae</taxon>
        <taxon>Dactylosporangium</taxon>
    </lineage>
</organism>
<dbReference type="Gene3D" id="3.30.70.270">
    <property type="match status" value="1"/>
</dbReference>
<dbReference type="CDD" id="cd01949">
    <property type="entry name" value="GGDEF"/>
    <property type="match status" value="1"/>
</dbReference>
<gene>
    <name evidence="3" type="ORF">GCM10009827_118120</name>
</gene>
<dbReference type="InterPro" id="IPR035919">
    <property type="entry name" value="EAL_sf"/>
</dbReference>
<reference evidence="3 4" key="1">
    <citation type="journal article" date="2019" name="Int. J. Syst. Evol. Microbiol.">
        <title>The Global Catalogue of Microorganisms (GCM) 10K type strain sequencing project: providing services to taxonomists for standard genome sequencing and annotation.</title>
        <authorList>
            <consortium name="The Broad Institute Genomics Platform"/>
            <consortium name="The Broad Institute Genome Sequencing Center for Infectious Disease"/>
            <person name="Wu L."/>
            <person name="Ma J."/>
        </authorList>
    </citation>
    <scope>NUCLEOTIDE SEQUENCE [LARGE SCALE GENOMIC DNA]</scope>
    <source>
        <strain evidence="3 4">JCM 15933</strain>
    </source>
</reference>
<evidence type="ECO:0000313" key="4">
    <source>
        <dbReference type="Proteomes" id="UP001501470"/>
    </source>
</evidence>
<proteinExistence type="predicted"/>
<dbReference type="NCBIfam" id="TIGR00254">
    <property type="entry name" value="GGDEF"/>
    <property type="match status" value="1"/>
</dbReference>